<dbReference type="WBParaSite" id="ES5_v2.g7882.t1">
    <property type="protein sequence ID" value="ES5_v2.g7882.t1"/>
    <property type="gene ID" value="ES5_v2.g7882"/>
</dbReference>
<accession>A0AC34GTI8</accession>
<protein>
    <submittedName>
        <fullName evidence="2">VWFA domain-containing protein</fullName>
    </submittedName>
</protein>
<reference evidence="2" key="1">
    <citation type="submission" date="2022-11" db="UniProtKB">
        <authorList>
            <consortium name="WormBaseParasite"/>
        </authorList>
    </citation>
    <scope>IDENTIFICATION</scope>
</reference>
<organism evidence="1 2">
    <name type="scientific">Panagrolaimus sp. ES5</name>
    <dbReference type="NCBI Taxonomy" id="591445"/>
    <lineage>
        <taxon>Eukaryota</taxon>
        <taxon>Metazoa</taxon>
        <taxon>Ecdysozoa</taxon>
        <taxon>Nematoda</taxon>
        <taxon>Chromadorea</taxon>
        <taxon>Rhabditida</taxon>
        <taxon>Tylenchina</taxon>
        <taxon>Panagrolaimomorpha</taxon>
        <taxon>Panagrolaimoidea</taxon>
        <taxon>Panagrolaimidae</taxon>
        <taxon>Panagrolaimus</taxon>
    </lineage>
</organism>
<evidence type="ECO:0000313" key="1">
    <source>
        <dbReference type="Proteomes" id="UP000887579"/>
    </source>
</evidence>
<sequence length="1085" mass="124770">MDFYYKYYFIDGVSKIGDDLSRYLSKTFKDATKWEDIKRVYERITIPEVFDPRSELKHIKKHIEKYLSDRAKMAWDAKVSLESRDLGNYSSADVNNPLSKNFIRFINAKTGNDGSVIYTDGHFGEMIYSNETRILNLKPNVNFYRIPTSSEASAVHIPTPVYSRNPDLLQRIDWSDIDQLYRRNREKIKDLSFQKFCSENGFMRYFPAAPWNYDDPQIQLDMFDCRNTEWFVDAATMSKNVIIMLDMSGSMLGQRFEIAKQTIEAILETLSDNDFFNIMPFSRTPQMLDECSEEGLLQATMRNKKLLRSRLLNVTSEGKAEYEKALAKAFTTLLNLPDPVTWKTKEALAQEEEQQTIDPNLHYIELEDNILVVTSKHLKAHYVKVMSRPISRQSHAIQKNNAVWGSVSKERMSNQYVISVGFPVVVEDQFMGVSAVSVPMIELIQIAHPAMLGANSYFFMLDNNGYAMFHPQLRPVDIITKETKPTYNNMDFIHVDVQRPLAELPHTVKINCHNPDATQISILFAIEGVKRVYQQRNSYIAECIDGTHFTIGAAFSEHDNVRLKRREQFSYTLVELDWFRDNNWRLHPDWRYCLLNDSDTSLSAEAAISTYASQMRASGKLPELCQPRKALVDRLMLDIQATNSFSSLWDQEWKQNKENGVHLAFFAAPSGLMRYYNESLDDAYYEEAEFGGENHSDNAYKHFVLELNRKSVDDTYFKRAVRMKEKIVFDVNLQTHLWQANEEKNAYGKLENETLLAIAYKALYHDDALIGVVGIEFLYDKMAAWLKAHGCDPQNEQIRCYLLDEHGYIFYSSQKDISYDGTLKEFTLSQKRPRYVRTSPIGRFFGHLNRITEWTMHTLVEKGFYKRVNFADNQAMCDAQVKTVTASSTITVPFSHLKNLILWVLTNLLRVIGQYAAFLSTSFFSSLIPPTAAYTTTFKTPAGGRFPCQKQSPFYIADTKHSKMASASLLEADSAERPCKQNAAQCAIRVYANWIEKTNLLLVVVSQDHQSSCYDETQCPMSSPTIVPFSFEPVVDSSVDKKMHISGATITNSSELDPLLCQYSVPTQRKNVLQCIKEIDVYSDY</sequence>
<evidence type="ECO:0000313" key="2">
    <source>
        <dbReference type="WBParaSite" id="ES5_v2.g7882.t1"/>
    </source>
</evidence>
<proteinExistence type="predicted"/>
<dbReference type="Proteomes" id="UP000887579">
    <property type="component" value="Unplaced"/>
</dbReference>
<name>A0AC34GTI8_9BILA</name>